<organism evidence="1">
    <name type="scientific">freshwater metagenome</name>
    <dbReference type="NCBI Taxonomy" id="449393"/>
    <lineage>
        <taxon>unclassified sequences</taxon>
        <taxon>metagenomes</taxon>
        <taxon>ecological metagenomes</taxon>
    </lineage>
</organism>
<dbReference type="AlphaFoldDB" id="A0A6J6E5M5"/>
<evidence type="ECO:0000313" key="1">
    <source>
        <dbReference type="EMBL" id="CAB4570624.1"/>
    </source>
</evidence>
<sequence length="43" mass="4437">MIGTIVDGTNELCGEGLDFTRVLFPVLRVVVAGDATGLSGETL</sequence>
<name>A0A6J6E5M5_9ZZZZ</name>
<proteinExistence type="predicted"/>
<dbReference type="EMBL" id="CAEZTR010000020">
    <property type="protein sequence ID" value="CAB4570624.1"/>
    <property type="molecule type" value="Genomic_DNA"/>
</dbReference>
<protein>
    <submittedName>
        <fullName evidence="1">Unannotated protein</fullName>
    </submittedName>
</protein>
<gene>
    <name evidence="1" type="ORF">UFOPK1711_00483</name>
</gene>
<reference evidence="1" key="1">
    <citation type="submission" date="2020-05" db="EMBL/GenBank/DDBJ databases">
        <authorList>
            <person name="Chiriac C."/>
            <person name="Salcher M."/>
            <person name="Ghai R."/>
            <person name="Kavagutti S V."/>
        </authorList>
    </citation>
    <scope>NUCLEOTIDE SEQUENCE</scope>
</reference>
<accession>A0A6J6E5M5</accession>